<evidence type="ECO:0000313" key="7">
    <source>
        <dbReference type="Proteomes" id="UP001172684"/>
    </source>
</evidence>
<evidence type="ECO:0000256" key="5">
    <source>
        <dbReference type="RuleBase" id="RU000461"/>
    </source>
</evidence>
<organism evidence="6 7">
    <name type="scientific">Coniosporium apollinis</name>
    <dbReference type="NCBI Taxonomy" id="61459"/>
    <lineage>
        <taxon>Eukaryota</taxon>
        <taxon>Fungi</taxon>
        <taxon>Dikarya</taxon>
        <taxon>Ascomycota</taxon>
        <taxon>Pezizomycotina</taxon>
        <taxon>Dothideomycetes</taxon>
        <taxon>Dothideomycetes incertae sedis</taxon>
        <taxon>Coniosporium</taxon>
    </lineage>
</organism>
<keyword evidence="5" id="KW-0349">Heme</keyword>
<gene>
    <name evidence="6" type="ORF">H2201_007785</name>
</gene>
<keyword evidence="5" id="KW-0560">Oxidoreductase</keyword>
<evidence type="ECO:0000256" key="4">
    <source>
        <dbReference type="ARBA" id="ARBA00023004"/>
    </source>
</evidence>
<dbReference type="PANTHER" id="PTHR24305:SF166">
    <property type="entry name" value="CYTOCHROME P450 12A4, MITOCHONDRIAL-RELATED"/>
    <property type="match status" value="1"/>
</dbReference>
<dbReference type="Gene3D" id="1.10.630.10">
    <property type="entry name" value="Cytochrome P450"/>
    <property type="match status" value="1"/>
</dbReference>
<proteinExistence type="inferred from homology"/>
<dbReference type="InterPro" id="IPR036396">
    <property type="entry name" value="Cyt_P450_sf"/>
</dbReference>
<comment type="cofactor">
    <cofactor evidence="1">
        <name>heme</name>
        <dbReference type="ChEBI" id="CHEBI:30413"/>
    </cofactor>
</comment>
<dbReference type="Proteomes" id="UP001172684">
    <property type="component" value="Unassembled WGS sequence"/>
</dbReference>
<dbReference type="PRINTS" id="PR00385">
    <property type="entry name" value="P450"/>
</dbReference>
<comment type="caution">
    <text evidence="6">The sequence shown here is derived from an EMBL/GenBank/DDBJ whole genome shotgun (WGS) entry which is preliminary data.</text>
</comment>
<dbReference type="SUPFAM" id="SSF48264">
    <property type="entry name" value="Cytochrome P450"/>
    <property type="match status" value="1"/>
</dbReference>
<keyword evidence="5" id="KW-0503">Monooxygenase</keyword>
<keyword evidence="3 5" id="KW-0479">Metal-binding</keyword>
<evidence type="ECO:0000313" key="6">
    <source>
        <dbReference type="EMBL" id="KAJ9658466.1"/>
    </source>
</evidence>
<evidence type="ECO:0000256" key="1">
    <source>
        <dbReference type="ARBA" id="ARBA00001971"/>
    </source>
</evidence>
<dbReference type="PROSITE" id="PS00086">
    <property type="entry name" value="CYTOCHROME_P450"/>
    <property type="match status" value="1"/>
</dbReference>
<name>A0ABQ9NKR0_9PEZI</name>
<dbReference type="PANTHER" id="PTHR24305">
    <property type="entry name" value="CYTOCHROME P450"/>
    <property type="match status" value="1"/>
</dbReference>
<protein>
    <recommendedName>
        <fullName evidence="8">Cytochrome P450</fullName>
    </recommendedName>
</protein>
<dbReference type="Pfam" id="PF00067">
    <property type="entry name" value="p450"/>
    <property type="match status" value="1"/>
</dbReference>
<reference evidence="6" key="1">
    <citation type="submission" date="2022-10" db="EMBL/GenBank/DDBJ databases">
        <title>Culturing micro-colonial fungi from biological soil crusts in the Mojave desert and describing Neophaeococcomyces mojavensis, and introducing the new genera and species Taxawa tesnikishii.</title>
        <authorList>
            <person name="Kurbessoian T."/>
            <person name="Stajich J.E."/>
        </authorList>
    </citation>
    <scope>NUCLEOTIDE SEQUENCE</scope>
    <source>
        <strain evidence="6">TK_1</strain>
    </source>
</reference>
<dbReference type="InterPro" id="IPR050121">
    <property type="entry name" value="Cytochrome_P450_monoxygenase"/>
</dbReference>
<evidence type="ECO:0008006" key="8">
    <source>
        <dbReference type="Google" id="ProtNLM"/>
    </source>
</evidence>
<sequence>MAALTLTVFVCLSLVAIRWYRSFRANLASAKASGLPYVIVPITNYQIFWVFTGRLFLVILCKLPESWAASWIDFVKLGWSSRLLHQHFTRFGCNAFLTVSPFSNVLWVCDAIAITQITSRTEDFEKPTIMKKILDIFGENILTSGGDDWGRHRKVMSPIFAEKHNQIIWEESIHQASHLRKYLLSTHMIKGGKIDDIAVSLHRLIRGFLVTISPSKSHRFAYQAYAEFSSYISTITRSKSVAVVAKRKSGEMDLLEALISSNRNLADDASHVPSRSVLSDTEITGNTFSLIVAGHKTTAQAMYQLLALLAIHPSIQKDIQRSLDSHRRIEPASPSVDTSCISNTVKRRYNVQALLNDIPGAALLENLRLFPPVANLPRRTVRPQRLQLGDGRTVTVPADTEVNITIGTAHRNPNQWPRYDLEDADDLHKFNPGRWMRSDRTKEIGVDGGHHIDARAEERKDSGYRRPQKGAFLPFGEGMRACPGRRFARTEIMAVLAVLLSEHSIELAVPELDEAGLKALSDEERKRVWLQARDRAMATLNATKGLALKLGMKEEVVPVKLVERGKETFYDF</sequence>
<dbReference type="InterPro" id="IPR017972">
    <property type="entry name" value="Cyt_P450_CS"/>
</dbReference>
<keyword evidence="4 5" id="KW-0408">Iron</keyword>
<comment type="similarity">
    <text evidence="2 5">Belongs to the cytochrome P450 family.</text>
</comment>
<evidence type="ECO:0000256" key="2">
    <source>
        <dbReference type="ARBA" id="ARBA00010617"/>
    </source>
</evidence>
<dbReference type="InterPro" id="IPR002401">
    <property type="entry name" value="Cyt_P450_E_grp-I"/>
</dbReference>
<dbReference type="PRINTS" id="PR00463">
    <property type="entry name" value="EP450I"/>
</dbReference>
<dbReference type="EMBL" id="JAPDRL010000087">
    <property type="protein sequence ID" value="KAJ9658466.1"/>
    <property type="molecule type" value="Genomic_DNA"/>
</dbReference>
<keyword evidence="7" id="KW-1185">Reference proteome</keyword>
<dbReference type="InterPro" id="IPR001128">
    <property type="entry name" value="Cyt_P450"/>
</dbReference>
<evidence type="ECO:0000256" key="3">
    <source>
        <dbReference type="ARBA" id="ARBA00022723"/>
    </source>
</evidence>
<accession>A0ABQ9NKR0</accession>